<gene>
    <name evidence="7" type="primary">aspA</name>
    <name evidence="7" type="ORF">SAMEA3545359_01107</name>
</gene>
<dbReference type="GO" id="GO:0008652">
    <property type="term" value="P:amino acid biosynthetic process"/>
    <property type="evidence" value="ECO:0007669"/>
    <property type="project" value="UniProtKB-KW"/>
</dbReference>
<keyword evidence="3" id="KW-0028">Amino-acid biosynthesis</keyword>
<reference evidence="7" key="1">
    <citation type="submission" date="2015-09" db="EMBL/GenBank/DDBJ databases">
        <authorList>
            <consortium name="Pathogen Informatics"/>
        </authorList>
    </citation>
    <scope>NUCLEOTIDE SEQUENCE</scope>
    <source>
        <strain evidence="7">2789STDY5834896</strain>
    </source>
</reference>
<dbReference type="NCBIfam" id="NF008909">
    <property type="entry name" value="PRK12273.1"/>
    <property type="match status" value="1"/>
</dbReference>
<organism evidence="7">
    <name type="scientific">uncultured Anaerotruncus sp</name>
    <dbReference type="NCBI Taxonomy" id="905011"/>
    <lineage>
        <taxon>Bacteria</taxon>
        <taxon>Bacillati</taxon>
        <taxon>Bacillota</taxon>
        <taxon>Clostridia</taxon>
        <taxon>Eubacteriales</taxon>
        <taxon>Oscillospiraceae</taxon>
        <taxon>Anaerotruncus</taxon>
        <taxon>environmental samples</taxon>
    </lineage>
</organism>
<dbReference type="EC" id="4.3.1.1" evidence="2"/>
<dbReference type="GO" id="GO:0005829">
    <property type="term" value="C:cytosol"/>
    <property type="evidence" value="ECO:0007669"/>
    <property type="project" value="TreeGrafter"/>
</dbReference>
<dbReference type="Gene3D" id="1.20.200.10">
    <property type="entry name" value="Fumarase/aspartase (Central domain)"/>
    <property type="match status" value="1"/>
</dbReference>
<feature type="domain" description="Fumarate lyase N-terminal" evidence="5">
    <location>
        <begin position="11"/>
        <end position="340"/>
    </location>
</feature>
<dbReference type="GO" id="GO:0006099">
    <property type="term" value="P:tricarboxylic acid cycle"/>
    <property type="evidence" value="ECO:0007669"/>
    <property type="project" value="InterPro"/>
</dbReference>
<evidence type="ECO:0000256" key="2">
    <source>
        <dbReference type="ARBA" id="ARBA00012992"/>
    </source>
</evidence>
<dbReference type="PROSITE" id="PS00163">
    <property type="entry name" value="FUMARATE_LYASES"/>
    <property type="match status" value="1"/>
</dbReference>
<evidence type="ECO:0000259" key="6">
    <source>
        <dbReference type="Pfam" id="PF10415"/>
    </source>
</evidence>
<dbReference type="InterPro" id="IPR000362">
    <property type="entry name" value="Fumarate_lyase_fam"/>
</dbReference>
<dbReference type="GO" id="GO:0006531">
    <property type="term" value="P:aspartate metabolic process"/>
    <property type="evidence" value="ECO:0007669"/>
    <property type="project" value="TreeGrafter"/>
</dbReference>
<keyword evidence="4 7" id="KW-0456">Lyase</keyword>
<protein>
    <recommendedName>
        <fullName evidence="2">aspartate ammonia-lyase</fullName>
        <ecNumber evidence="2">4.3.1.1</ecNumber>
    </recommendedName>
</protein>
<dbReference type="Gene3D" id="1.10.275.10">
    <property type="entry name" value="Fumarase/aspartase (N-terminal domain)"/>
    <property type="match status" value="1"/>
</dbReference>
<dbReference type="Gene3D" id="1.10.40.30">
    <property type="entry name" value="Fumarase/aspartase (C-terminal domain)"/>
    <property type="match status" value="1"/>
</dbReference>
<evidence type="ECO:0000256" key="3">
    <source>
        <dbReference type="ARBA" id="ARBA00022605"/>
    </source>
</evidence>
<dbReference type="FunFam" id="1.10.40.30:FF:000002">
    <property type="entry name" value="Fumarate hydratase class II"/>
    <property type="match status" value="1"/>
</dbReference>
<dbReference type="InterPro" id="IPR018951">
    <property type="entry name" value="Fumarase_C_C"/>
</dbReference>
<dbReference type="PANTHER" id="PTHR42696">
    <property type="entry name" value="ASPARTATE AMMONIA-LYASE"/>
    <property type="match status" value="1"/>
</dbReference>
<evidence type="ECO:0000256" key="1">
    <source>
        <dbReference type="ARBA" id="ARBA00001494"/>
    </source>
</evidence>
<name>A0A1C6HXS8_9FIRM</name>
<dbReference type="PANTHER" id="PTHR42696:SF2">
    <property type="entry name" value="ASPARTATE AMMONIA-LYASE"/>
    <property type="match status" value="1"/>
</dbReference>
<sequence length="466" mass="50009">MTTRVEADSIGTLEVPSEAYYGVQALRASQNFPITGRKMHPLLIRSLACIKKAAAISNRDAGALPGNIAQAIISACDEVIDGAFADQFIVDAIQGGAGTSANMNANEVIANRAIELLGGQKGDYAVVHPNDHVNMAQSTNDVFPTAGKLTVLQLLPLAAHQLERLYEALRQKGEEFDDIIKMGRTQLQDAVPIRLGQSFYALSQAVRRDLERLRLAEEEMHTINMGGTAIGTAINVSPRYLATITDNIRHVTGLPVVQAVDLIDATQNLDGFVTVSGIIKTCAVNLSKMANDLRLLSSGPKTGVAEINLPAKQNGSSIMPGKVNPVIPEVVSQVAFNVIGNDFAITMAAEAGQLELNAFEPVLFYNLFESIETLTGAVQTFVDNCVLGITANREHCLELLEHSVGMVTALCPKIGYKRSAEIAKQSLKTGIPVRKMVVDMGIVSADEVDRILNPVSMTEPQLQAVQ</sequence>
<dbReference type="AlphaFoldDB" id="A0A1C6HXS8"/>
<dbReference type="InterPro" id="IPR008948">
    <property type="entry name" value="L-Aspartase-like"/>
</dbReference>
<comment type="catalytic activity">
    <reaction evidence="1">
        <text>L-aspartate = fumarate + NH4(+)</text>
        <dbReference type="Rhea" id="RHEA:16601"/>
        <dbReference type="ChEBI" id="CHEBI:28938"/>
        <dbReference type="ChEBI" id="CHEBI:29806"/>
        <dbReference type="ChEBI" id="CHEBI:29991"/>
        <dbReference type="EC" id="4.3.1.1"/>
    </reaction>
</comment>
<dbReference type="InterPro" id="IPR024083">
    <property type="entry name" value="Fumarase/histidase_N"/>
</dbReference>
<dbReference type="CDD" id="cd01357">
    <property type="entry name" value="Aspartase"/>
    <property type="match status" value="1"/>
</dbReference>
<dbReference type="PRINTS" id="PR00149">
    <property type="entry name" value="FUMRATELYASE"/>
</dbReference>
<dbReference type="EMBL" id="FMHG01000001">
    <property type="protein sequence ID" value="SCJ62301.1"/>
    <property type="molecule type" value="Genomic_DNA"/>
</dbReference>
<dbReference type="FunFam" id="1.10.275.10:FF:000001">
    <property type="entry name" value="Fumarate hydratase, mitochondrial"/>
    <property type="match status" value="1"/>
</dbReference>
<dbReference type="InterPro" id="IPR051546">
    <property type="entry name" value="Aspartate_Ammonia-Lyase"/>
</dbReference>
<dbReference type="Pfam" id="PF00206">
    <property type="entry name" value="Lyase_1"/>
    <property type="match status" value="1"/>
</dbReference>
<evidence type="ECO:0000313" key="7">
    <source>
        <dbReference type="EMBL" id="SCJ62301.1"/>
    </source>
</evidence>
<dbReference type="InterPro" id="IPR020557">
    <property type="entry name" value="Fumarate_lyase_CS"/>
</dbReference>
<dbReference type="GO" id="GO:0008797">
    <property type="term" value="F:aspartate ammonia-lyase activity"/>
    <property type="evidence" value="ECO:0007669"/>
    <property type="project" value="UniProtKB-EC"/>
</dbReference>
<dbReference type="Pfam" id="PF10415">
    <property type="entry name" value="FumaraseC_C"/>
    <property type="match status" value="1"/>
</dbReference>
<dbReference type="InterPro" id="IPR022761">
    <property type="entry name" value="Fumarate_lyase_N"/>
</dbReference>
<dbReference type="SUPFAM" id="SSF48557">
    <property type="entry name" value="L-aspartase-like"/>
    <property type="match status" value="1"/>
</dbReference>
<evidence type="ECO:0000259" key="5">
    <source>
        <dbReference type="Pfam" id="PF00206"/>
    </source>
</evidence>
<dbReference type="FunFam" id="1.20.200.10:FF:000001">
    <property type="entry name" value="Fumarate hydratase, mitochondrial"/>
    <property type="match status" value="1"/>
</dbReference>
<accession>A0A1C6HXS8</accession>
<proteinExistence type="predicted"/>
<feature type="domain" description="Fumarase C C-terminal" evidence="6">
    <location>
        <begin position="406"/>
        <end position="459"/>
    </location>
</feature>
<evidence type="ECO:0000256" key="4">
    <source>
        <dbReference type="ARBA" id="ARBA00023239"/>
    </source>
</evidence>